<keyword evidence="4 12" id="KW-0347">Helicase</keyword>
<dbReference type="Pfam" id="PF00580">
    <property type="entry name" value="UvrD-helicase"/>
    <property type="match status" value="1"/>
</dbReference>
<keyword evidence="3 12" id="KW-0378">Hydrolase</keyword>
<keyword evidence="2 12" id="KW-0547">Nucleotide-binding</keyword>
<evidence type="ECO:0000256" key="12">
    <source>
        <dbReference type="PROSITE-ProRule" id="PRU00560"/>
    </source>
</evidence>
<dbReference type="Pfam" id="PF13361">
    <property type="entry name" value="UvrD_C"/>
    <property type="match status" value="1"/>
</dbReference>
<dbReference type="EMBL" id="FWZT01000023">
    <property type="protein sequence ID" value="SMF66810.1"/>
    <property type="molecule type" value="Genomic_DNA"/>
</dbReference>
<evidence type="ECO:0000256" key="4">
    <source>
        <dbReference type="ARBA" id="ARBA00022806"/>
    </source>
</evidence>
<organism evidence="16 17">
    <name type="scientific">Pseudobacteriovorax antillogorgiicola</name>
    <dbReference type="NCBI Taxonomy" id="1513793"/>
    <lineage>
        <taxon>Bacteria</taxon>
        <taxon>Pseudomonadati</taxon>
        <taxon>Bdellovibrionota</taxon>
        <taxon>Oligoflexia</taxon>
        <taxon>Oligoflexales</taxon>
        <taxon>Pseudobacteriovoracaceae</taxon>
        <taxon>Pseudobacteriovorax</taxon>
    </lineage>
</organism>
<dbReference type="GO" id="GO:0003677">
    <property type="term" value="F:DNA binding"/>
    <property type="evidence" value="ECO:0007669"/>
    <property type="project" value="UniProtKB-KW"/>
</dbReference>
<name>A0A1Y6CQZ4_9BACT</name>
<dbReference type="PROSITE" id="PS51198">
    <property type="entry name" value="UVRD_HELICASE_ATP_BIND"/>
    <property type="match status" value="1"/>
</dbReference>
<proteinExistence type="inferred from homology"/>
<dbReference type="GO" id="GO:0000725">
    <property type="term" value="P:recombinational repair"/>
    <property type="evidence" value="ECO:0007669"/>
    <property type="project" value="TreeGrafter"/>
</dbReference>
<dbReference type="GO" id="GO:0016887">
    <property type="term" value="F:ATP hydrolysis activity"/>
    <property type="evidence" value="ECO:0007669"/>
    <property type="project" value="RHEA"/>
</dbReference>
<dbReference type="PANTHER" id="PTHR11070:SF2">
    <property type="entry name" value="ATP-DEPENDENT DNA HELICASE SRS2"/>
    <property type="match status" value="1"/>
</dbReference>
<keyword evidence="17" id="KW-1185">Reference proteome</keyword>
<dbReference type="GO" id="GO:0005524">
    <property type="term" value="F:ATP binding"/>
    <property type="evidence" value="ECO:0007669"/>
    <property type="project" value="UniProtKB-UniRule"/>
</dbReference>
<dbReference type="InterPro" id="IPR013986">
    <property type="entry name" value="DExx_box_DNA_helicase_dom_sf"/>
</dbReference>
<dbReference type="Proteomes" id="UP000192907">
    <property type="component" value="Unassembled WGS sequence"/>
</dbReference>
<reference evidence="17" key="1">
    <citation type="submission" date="2017-04" db="EMBL/GenBank/DDBJ databases">
        <authorList>
            <person name="Varghese N."/>
            <person name="Submissions S."/>
        </authorList>
    </citation>
    <scope>NUCLEOTIDE SEQUENCE [LARGE SCALE GENOMIC DNA]</scope>
    <source>
        <strain evidence="17">RKEM611</strain>
    </source>
</reference>
<comment type="catalytic activity">
    <reaction evidence="11">
        <text>ATP + H2O = ADP + phosphate + H(+)</text>
        <dbReference type="Rhea" id="RHEA:13065"/>
        <dbReference type="ChEBI" id="CHEBI:15377"/>
        <dbReference type="ChEBI" id="CHEBI:15378"/>
        <dbReference type="ChEBI" id="CHEBI:30616"/>
        <dbReference type="ChEBI" id="CHEBI:43474"/>
        <dbReference type="ChEBI" id="CHEBI:456216"/>
        <dbReference type="EC" id="5.6.2.4"/>
    </reaction>
</comment>
<keyword evidence="7" id="KW-0413">Isomerase</keyword>
<dbReference type="InterPro" id="IPR000212">
    <property type="entry name" value="DNA_helicase_UvrD/REP"/>
</dbReference>
<evidence type="ECO:0000256" key="2">
    <source>
        <dbReference type="ARBA" id="ARBA00022741"/>
    </source>
</evidence>
<evidence type="ECO:0000259" key="15">
    <source>
        <dbReference type="PROSITE" id="PS51217"/>
    </source>
</evidence>
<dbReference type="PROSITE" id="PS51217">
    <property type="entry name" value="UVRD_HELICASE_CTER"/>
    <property type="match status" value="1"/>
</dbReference>
<dbReference type="InterPro" id="IPR014017">
    <property type="entry name" value="DNA_helicase_UvrD-like_C"/>
</dbReference>
<evidence type="ECO:0000256" key="5">
    <source>
        <dbReference type="ARBA" id="ARBA00022840"/>
    </source>
</evidence>
<evidence type="ECO:0000313" key="17">
    <source>
        <dbReference type="Proteomes" id="UP000192907"/>
    </source>
</evidence>
<evidence type="ECO:0000259" key="14">
    <source>
        <dbReference type="PROSITE" id="PS51198"/>
    </source>
</evidence>
<evidence type="ECO:0000256" key="10">
    <source>
        <dbReference type="ARBA" id="ARBA00034923"/>
    </source>
</evidence>
<dbReference type="CDD" id="cd18807">
    <property type="entry name" value="SF1_C_UvrD"/>
    <property type="match status" value="1"/>
</dbReference>
<dbReference type="GO" id="GO:0005829">
    <property type="term" value="C:cytosol"/>
    <property type="evidence" value="ECO:0007669"/>
    <property type="project" value="TreeGrafter"/>
</dbReference>
<evidence type="ECO:0000256" key="8">
    <source>
        <dbReference type="ARBA" id="ARBA00034617"/>
    </source>
</evidence>
<dbReference type="Gene3D" id="1.10.486.10">
    <property type="entry name" value="PCRA, domain 4"/>
    <property type="match status" value="1"/>
</dbReference>
<dbReference type="AlphaFoldDB" id="A0A1Y6CQZ4"/>
<dbReference type="Gene3D" id="3.40.50.300">
    <property type="entry name" value="P-loop containing nucleotide triphosphate hydrolases"/>
    <property type="match status" value="2"/>
</dbReference>
<evidence type="ECO:0000256" key="6">
    <source>
        <dbReference type="ARBA" id="ARBA00023125"/>
    </source>
</evidence>
<dbReference type="PANTHER" id="PTHR11070">
    <property type="entry name" value="UVRD / RECB / PCRA DNA HELICASE FAMILY MEMBER"/>
    <property type="match status" value="1"/>
</dbReference>
<dbReference type="CDD" id="cd17932">
    <property type="entry name" value="DEXQc_UvrD"/>
    <property type="match status" value="1"/>
</dbReference>
<evidence type="ECO:0000313" key="16">
    <source>
        <dbReference type="EMBL" id="SMF66810.1"/>
    </source>
</evidence>
<evidence type="ECO:0000256" key="3">
    <source>
        <dbReference type="ARBA" id="ARBA00022801"/>
    </source>
</evidence>
<feature type="domain" description="UvrD-like helicase ATP-binding" evidence="14">
    <location>
        <begin position="6"/>
        <end position="287"/>
    </location>
</feature>
<evidence type="ECO:0000256" key="1">
    <source>
        <dbReference type="ARBA" id="ARBA00009922"/>
    </source>
</evidence>
<sequence>MSHLLEKLNQAQKQAASHMDGPFVVFAGAGSGKTRIITTRIAYLIEHGVRPWEILAVTFTNKAAGEMKERVEAICPEAKRATITTFHSACARWLREFASELGFQTNFSIYDDSDSNKLLKKLLKEANPKGDIPNLLADMKSFLHIVKTNGYFPSDVERLHQEMSHLIPIGGVALYRRYQEELANCNAMDFGDLLLNVLLLLRRNKTVSDILSQRFRHVLVDEFQDTNRTQFEIIRRLSERHGNLFVVGDDDQSIYSWRGATPANIIDFQRTFPGAKKIALEQNYRCSGNIVKAASTMIAKNVNRAEKTLFTEAHEGDSIDLHIESDGEMEAWWVINSIKQERPNFPYDDVAIFYRTNSQSRSLEEALRRENIPYTIFGSVEFYDRMEIKDILAYLKVLVNPNDAISITRIINTPTRGIGAKAVETIERETKSRKLPMMDVIRQLADEKIPRVSPKFRFFVDLMDALKKDLLGRPLPEVIETLLEAIEYPEYLKKKFPDQYIDKTDNIHELGSAIADFAKREPEATLDDWIQSITLVRDRQDLDTVSGVSLMTLHMAKGLEFRRVYLTGIEDGLLPHRNSVEDNQQLEEERRLLYVGITRAKEKLSLTGASRRRTFNNYVVNSPSRFIAELPQETLNVSFAAKQVLDAYRADDEQPDEEYFEHTQEEYSYEPEPEALEKGSSVSHPTYGRGVVEGFETKFGQTKVIVKFYDFGFRKIKASQLNAASSSLDY</sequence>
<evidence type="ECO:0000256" key="13">
    <source>
        <dbReference type="SAM" id="MobiDB-lite"/>
    </source>
</evidence>
<evidence type="ECO:0000256" key="7">
    <source>
        <dbReference type="ARBA" id="ARBA00023235"/>
    </source>
</evidence>
<keyword evidence="6" id="KW-0238">DNA-binding</keyword>
<keyword evidence="5 12" id="KW-0067">ATP-binding</keyword>
<dbReference type="STRING" id="1513793.SAMN06296036_12369"/>
<dbReference type="InterPro" id="IPR014016">
    <property type="entry name" value="UvrD-like_ATP-bd"/>
</dbReference>
<dbReference type="GO" id="GO:0043138">
    <property type="term" value="F:3'-5' DNA helicase activity"/>
    <property type="evidence" value="ECO:0007669"/>
    <property type="project" value="UniProtKB-EC"/>
</dbReference>
<protein>
    <recommendedName>
        <fullName evidence="9">DNA 3'-5' helicase</fullName>
        <ecNumber evidence="9">5.6.2.4</ecNumber>
    </recommendedName>
    <alternativeName>
        <fullName evidence="10">DNA 3'-5' helicase II</fullName>
    </alternativeName>
</protein>
<dbReference type="RefSeq" id="WP_132323669.1">
    <property type="nucleotide sequence ID" value="NZ_FWZT01000023.1"/>
</dbReference>
<dbReference type="EC" id="5.6.2.4" evidence="9"/>
<feature type="region of interest" description="Disordered" evidence="13">
    <location>
        <begin position="652"/>
        <end position="682"/>
    </location>
</feature>
<accession>A0A1Y6CQZ4</accession>
<comment type="catalytic activity">
    <reaction evidence="8">
        <text>Couples ATP hydrolysis with the unwinding of duplex DNA by translocating in the 3'-5' direction.</text>
        <dbReference type="EC" id="5.6.2.4"/>
    </reaction>
</comment>
<gene>
    <name evidence="16" type="ORF">SAMN06296036_12369</name>
</gene>
<comment type="similarity">
    <text evidence="1">Belongs to the helicase family. UvrD subfamily.</text>
</comment>
<dbReference type="OrthoDB" id="5287170at2"/>
<dbReference type="Gene3D" id="1.10.10.160">
    <property type="match status" value="1"/>
</dbReference>
<evidence type="ECO:0000256" key="11">
    <source>
        <dbReference type="ARBA" id="ARBA00048988"/>
    </source>
</evidence>
<dbReference type="InterPro" id="IPR027417">
    <property type="entry name" value="P-loop_NTPase"/>
</dbReference>
<feature type="domain" description="UvrD-like helicase C-terminal" evidence="15">
    <location>
        <begin position="288"/>
        <end position="558"/>
    </location>
</feature>
<dbReference type="SUPFAM" id="SSF52540">
    <property type="entry name" value="P-loop containing nucleoside triphosphate hydrolases"/>
    <property type="match status" value="1"/>
</dbReference>
<evidence type="ECO:0000256" key="9">
    <source>
        <dbReference type="ARBA" id="ARBA00034808"/>
    </source>
</evidence>
<feature type="binding site" evidence="12">
    <location>
        <begin position="27"/>
        <end position="34"/>
    </location>
    <ligand>
        <name>ATP</name>
        <dbReference type="ChEBI" id="CHEBI:30616"/>
    </ligand>
</feature>